<name>A0ABT9ALB6_9GAMM</name>
<keyword evidence="2" id="KW-1185">Reference proteome</keyword>
<evidence type="ECO:0000313" key="2">
    <source>
        <dbReference type="Proteomes" id="UP001176478"/>
    </source>
</evidence>
<dbReference type="EMBL" id="JAUQTG010000001">
    <property type="protein sequence ID" value="MDO7855213.1"/>
    <property type="molecule type" value="Genomic_DNA"/>
</dbReference>
<comment type="caution">
    <text evidence="1">The sequence shown here is derived from an EMBL/GenBank/DDBJ whole genome shotgun (WGS) entry which is preliminary data.</text>
</comment>
<reference evidence="1" key="1">
    <citation type="submission" date="2023-07" db="EMBL/GenBank/DDBJ databases">
        <authorList>
            <person name="Yang W."/>
            <person name="Chen J."/>
            <person name="Ji P."/>
            <person name="Hu F."/>
        </authorList>
    </citation>
    <scope>NUCLEOTIDE SEQUENCE</scope>
    <source>
        <strain evidence="1">CRE-138-0111</strain>
    </source>
</reference>
<organism evidence="1 2">
    <name type="scientific">Providencia huashanensis</name>
    <dbReference type="NCBI Taxonomy" id="3037798"/>
    <lineage>
        <taxon>Bacteria</taxon>
        <taxon>Pseudomonadati</taxon>
        <taxon>Pseudomonadota</taxon>
        <taxon>Gammaproteobacteria</taxon>
        <taxon>Enterobacterales</taxon>
        <taxon>Morganellaceae</taxon>
        <taxon>Providencia</taxon>
    </lineage>
</organism>
<sequence>MSTPENIVKFNEVTGITLAHLYEKFPVKTSFLLSTLFPDTQIISAENTGTPQVNLNSIFVSSAIDWLIETGYITGQIDPRQAKNLVLTSKGLELLKLIPNSIDGSSSFGDELVKATKTGTKEVLVNVASSLLTSGISVLYNTIKWKLFFKDDVRYMNIVFVQSTLPRDNRIRNNNVLKMLILIIVNN</sequence>
<protein>
    <recommendedName>
        <fullName evidence="3">ArnR1-like winged helix-turn-helix domain-containing protein</fullName>
    </recommendedName>
</protein>
<evidence type="ECO:0008006" key="3">
    <source>
        <dbReference type="Google" id="ProtNLM"/>
    </source>
</evidence>
<dbReference type="Proteomes" id="UP001176478">
    <property type="component" value="Unassembled WGS sequence"/>
</dbReference>
<accession>A0ABT9ALB6</accession>
<gene>
    <name evidence="1" type="ORF">Q5E86_02245</name>
</gene>
<evidence type="ECO:0000313" key="1">
    <source>
        <dbReference type="EMBL" id="MDO7855213.1"/>
    </source>
</evidence>
<reference evidence="1" key="2">
    <citation type="journal article" date="2024" name="Int. J. Antimicrob. Agents">
        <title>Identification of a novel Providencia species showing multi-drug-resistant in three patients with hospital-acquired infection.</title>
        <authorList>
            <person name="Yang W."/>
            <person name="Chen J."/>
            <person name="Yang F."/>
            <person name="Ji P."/>
            <person name="Shen S."/>
            <person name="Yin D."/>
            <person name="Hu F."/>
        </authorList>
    </citation>
    <scope>NUCLEOTIDE SEQUENCE</scope>
    <source>
        <strain evidence="1">CRE-138-0111</strain>
    </source>
</reference>
<proteinExistence type="predicted"/>